<organism evidence="2">
    <name type="scientific">Arundo donax</name>
    <name type="common">Giant reed</name>
    <name type="synonym">Donax arundinaceus</name>
    <dbReference type="NCBI Taxonomy" id="35708"/>
    <lineage>
        <taxon>Eukaryota</taxon>
        <taxon>Viridiplantae</taxon>
        <taxon>Streptophyta</taxon>
        <taxon>Embryophyta</taxon>
        <taxon>Tracheophyta</taxon>
        <taxon>Spermatophyta</taxon>
        <taxon>Magnoliopsida</taxon>
        <taxon>Liliopsida</taxon>
        <taxon>Poales</taxon>
        <taxon>Poaceae</taxon>
        <taxon>PACMAD clade</taxon>
        <taxon>Arundinoideae</taxon>
        <taxon>Arundineae</taxon>
        <taxon>Arundo</taxon>
    </lineage>
</organism>
<evidence type="ECO:0000256" key="1">
    <source>
        <dbReference type="SAM" id="MobiDB-lite"/>
    </source>
</evidence>
<dbReference type="AlphaFoldDB" id="A0A0A9DXY7"/>
<sequence>MCARPWIGAPGRPAPWRRPSTSPWTPIGRRRRRKDH</sequence>
<accession>A0A0A9DXY7</accession>
<proteinExistence type="predicted"/>
<evidence type="ECO:0000313" key="2">
    <source>
        <dbReference type="EMBL" id="JAD92636.1"/>
    </source>
</evidence>
<name>A0A0A9DXY7_ARUDO</name>
<protein>
    <submittedName>
        <fullName evidence="2">Uncharacterized protein</fullName>
    </submittedName>
</protein>
<reference evidence="2" key="1">
    <citation type="submission" date="2014-09" db="EMBL/GenBank/DDBJ databases">
        <authorList>
            <person name="Magalhaes I.L.F."/>
            <person name="Oliveira U."/>
            <person name="Santos F.R."/>
            <person name="Vidigal T.H.D.A."/>
            <person name="Brescovit A.D."/>
            <person name="Santos A.J."/>
        </authorList>
    </citation>
    <scope>NUCLEOTIDE SEQUENCE</scope>
    <source>
        <tissue evidence="2">Shoot tissue taken approximately 20 cm above the soil surface</tissue>
    </source>
</reference>
<feature type="region of interest" description="Disordered" evidence="1">
    <location>
        <begin position="1"/>
        <end position="36"/>
    </location>
</feature>
<dbReference type="EMBL" id="GBRH01205259">
    <property type="protein sequence ID" value="JAD92636.1"/>
    <property type="molecule type" value="Transcribed_RNA"/>
</dbReference>
<reference evidence="2" key="2">
    <citation type="journal article" date="2015" name="Data Brief">
        <title>Shoot transcriptome of the giant reed, Arundo donax.</title>
        <authorList>
            <person name="Barrero R.A."/>
            <person name="Guerrero F.D."/>
            <person name="Moolhuijzen P."/>
            <person name="Goolsby J.A."/>
            <person name="Tidwell J."/>
            <person name="Bellgard S.E."/>
            <person name="Bellgard M.I."/>
        </authorList>
    </citation>
    <scope>NUCLEOTIDE SEQUENCE</scope>
    <source>
        <tissue evidence="2">Shoot tissue taken approximately 20 cm above the soil surface</tissue>
    </source>
</reference>